<dbReference type="RefSeq" id="WP_184668543.1">
    <property type="nucleotide sequence ID" value="NZ_BAABAI010000013.1"/>
</dbReference>
<reference evidence="2 3" key="1">
    <citation type="submission" date="2020-08" db="EMBL/GenBank/DDBJ databases">
        <title>Sequencing the genomes of 1000 actinobacteria strains.</title>
        <authorList>
            <person name="Klenk H.-P."/>
        </authorList>
    </citation>
    <scope>NUCLEOTIDE SEQUENCE [LARGE SCALE GENOMIC DNA]</scope>
    <source>
        <strain evidence="2 3">DSM 45084</strain>
    </source>
</reference>
<feature type="compositionally biased region" description="Basic residues" evidence="1">
    <location>
        <begin position="110"/>
        <end position="119"/>
    </location>
</feature>
<feature type="compositionally biased region" description="Low complexity" evidence="1">
    <location>
        <begin position="93"/>
        <end position="108"/>
    </location>
</feature>
<evidence type="ECO:0000313" key="2">
    <source>
        <dbReference type="EMBL" id="MBB4965134.1"/>
    </source>
</evidence>
<dbReference type="InterPro" id="IPR010152">
    <property type="entry name" value="CRISPR-assoc_prot_Cas2_sub"/>
</dbReference>
<protein>
    <submittedName>
        <fullName evidence="2">CRISPR-associated protein Cas2</fullName>
    </submittedName>
</protein>
<keyword evidence="3" id="KW-1185">Reference proteome</keyword>
<accession>A0A7W7WVA8</accession>
<dbReference type="CDD" id="cd09755">
    <property type="entry name" value="Cas2_I-E"/>
    <property type="match status" value="1"/>
</dbReference>
<name>A0A7W7WVA8_9PSEU</name>
<dbReference type="Gene3D" id="3.30.70.240">
    <property type="match status" value="1"/>
</dbReference>
<dbReference type="EMBL" id="JACHJS010000001">
    <property type="protein sequence ID" value="MBB4965134.1"/>
    <property type="molecule type" value="Genomic_DNA"/>
</dbReference>
<comment type="caution">
    <text evidence="2">The sequence shown here is derived from an EMBL/GenBank/DDBJ whole genome shotgun (WGS) entry which is preliminary data.</text>
</comment>
<organism evidence="2 3">
    <name type="scientific">Saccharothrix violaceirubra</name>
    <dbReference type="NCBI Taxonomy" id="413306"/>
    <lineage>
        <taxon>Bacteria</taxon>
        <taxon>Bacillati</taxon>
        <taxon>Actinomycetota</taxon>
        <taxon>Actinomycetes</taxon>
        <taxon>Pseudonocardiales</taxon>
        <taxon>Pseudonocardiaceae</taxon>
        <taxon>Saccharothrix</taxon>
    </lineage>
</organism>
<dbReference type="NCBIfam" id="TIGR01873">
    <property type="entry name" value="cas_CT1978"/>
    <property type="match status" value="1"/>
</dbReference>
<dbReference type="Pfam" id="PF09707">
    <property type="entry name" value="Cas_Cas2CT1978"/>
    <property type="match status" value="1"/>
</dbReference>
<dbReference type="AlphaFoldDB" id="A0A7W7WVA8"/>
<feature type="region of interest" description="Disordered" evidence="1">
    <location>
        <begin position="87"/>
        <end position="119"/>
    </location>
</feature>
<evidence type="ECO:0000313" key="3">
    <source>
        <dbReference type="Proteomes" id="UP000542674"/>
    </source>
</evidence>
<sequence length="119" mass="13481">MTVIVVAACPVGLRGHLTRWLLEISPGVFVGNVTARVRDLMWSRVVELVRTGRAIMVHRADNEQGLDFKVHHHDWHPVDFDGIQLMLRPSTPPSDSETTTTPSTSWSTAGRRRRFGNRR</sequence>
<gene>
    <name evidence="2" type="ORF">F4559_002493</name>
</gene>
<evidence type="ECO:0000256" key="1">
    <source>
        <dbReference type="SAM" id="MobiDB-lite"/>
    </source>
</evidence>
<proteinExistence type="predicted"/>
<dbReference type="Proteomes" id="UP000542674">
    <property type="component" value="Unassembled WGS sequence"/>
</dbReference>